<evidence type="ECO:0000256" key="10">
    <source>
        <dbReference type="SAM" id="MobiDB-lite"/>
    </source>
</evidence>
<feature type="region of interest" description="Disordered" evidence="10">
    <location>
        <begin position="663"/>
        <end position="760"/>
    </location>
</feature>
<dbReference type="InterPro" id="IPR013083">
    <property type="entry name" value="Znf_RING/FYVE/PHD"/>
</dbReference>
<keyword evidence="6" id="KW-0347">Helicase</keyword>
<evidence type="ECO:0000313" key="14">
    <source>
        <dbReference type="EMBL" id="KII82945.1"/>
    </source>
</evidence>
<dbReference type="InterPro" id="IPR001841">
    <property type="entry name" value="Znf_RING"/>
</dbReference>
<dbReference type="Pfam" id="PF00176">
    <property type="entry name" value="SNF2-rel_dom"/>
    <property type="match status" value="1"/>
</dbReference>
<feature type="region of interest" description="Disordered" evidence="10">
    <location>
        <begin position="600"/>
        <end position="635"/>
    </location>
</feature>
<dbReference type="SMART" id="SM00487">
    <property type="entry name" value="DEXDc"/>
    <property type="match status" value="1"/>
</dbReference>
<feature type="domain" description="RING-type" evidence="11">
    <location>
        <begin position="509"/>
        <end position="579"/>
    </location>
</feature>
<dbReference type="OrthoDB" id="423559at2759"/>
<name>A0A0C9SVB1_PLICR</name>
<evidence type="ECO:0000256" key="3">
    <source>
        <dbReference type="ARBA" id="ARBA00022741"/>
    </source>
</evidence>
<protein>
    <submittedName>
        <fullName evidence="14">Uncharacterized protein</fullName>
    </submittedName>
</protein>
<dbReference type="CDD" id="cd18008">
    <property type="entry name" value="DEXDc_SHPRH-like"/>
    <property type="match status" value="1"/>
</dbReference>
<evidence type="ECO:0000256" key="1">
    <source>
        <dbReference type="ARBA" id="ARBA00007025"/>
    </source>
</evidence>
<evidence type="ECO:0000313" key="15">
    <source>
        <dbReference type="Proteomes" id="UP000053263"/>
    </source>
</evidence>
<proteinExistence type="inferred from homology"/>
<feature type="region of interest" description="Disordered" evidence="10">
    <location>
        <begin position="1"/>
        <end position="44"/>
    </location>
</feature>
<dbReference type="GO" id="GO:0005634">
    <property type="term" value="C:nucleus"/>
    <property type="evidence" value="ECO:0007669"/>
    <property type="project" value="TreeGrafter"/>
</dbReference>
<organism evidence="14 15">
    <name type="scientific">Plicaturopsis crispa FD-325 SS-3</name>
    <dbReference type="NCBI Taxonomy" id="944288"/>
    <lineage>
        <taxon>Eukaryota</taxon>
        <taxon>Fungi</taxon>
        <taxon>Dikarya</taxon>
        <taxon>Basidiomycota</taxon>
        <taxon>Agaricomycotina</taxon>
        <taxon>Agaricomycetes</taxon>
        <taxon>Agaricomycetidae</taxon>
        <taxon>Amylocorticiales</taxon>
        <taxon>Amylocorticiaceae</taxon>
        <taxon>Plicatura</taxon>
        <taxon>Plicaturopsis crispa</taxon>
    </lineage>
</organism>
<dbReference type="GO" id="GO:0008270">
    <property type="term" value="F:zinc ion binding"/>
    <property type="evidence" value="ECO:0007669"/>
    <property type="project" value="UniProtKB-KW"/>
</dbReference>
<dbReference type="Proteomes" id="UP000053263">
    <property type="component" value="Unassembled WGS sequence"/>
</dbReference>
<evidence type="ECO:0000256" key="8">
    <source>
        <dbReference type="ARBA" id="ARBA00022840"/>
    </source>
</evidence>
<dbReference type="SMART" id="SM00490">
    <property type="entry name" value="HELICc"/>
    <property type="match status" value="1"/>
</dbReference>
<comment type="similarity">
    <text evidence="1">Belongs to the SNF2/RAD54 helicase family.</text>
</comment>
<reference evidence="14 15" key="1">
    <citation type="submission" date="2014-06" db="EMBL/GenBank/DDBJ databases">
        <title>Evolutionary Origins and Diversification of the Mycorrhizal Mutualists.</title>
        <authorList>
            <consortium name="DOE Joint Genome Institute"/>
            <consortium name="Mycorrhizal Genomics Consortium"/>
            <person name="Kohler A."/>
            <person name="Kuo A."/>
            <person name="Nagy L.G."/>
            <person name="Floudas D."/>
            <person name="Copeland A."/>
            <person name="Barry K.W."/>
            <person name="Cichocki N."/>
            <person name="Veneault-Fourrey C."/>
            <person name="LaButti K."/>
            <person name="Lindquist E.A."/>
            <person name="Lipzen A."/>
            <person name="Lundell T."/>
            <person name="Morin E."/>
            <person name="Murat C."/>
            <person name="Riley R."/>
            <person name="Ohm R."/>
            <person name="Sun H."/>
            <person name="Tunlid A."/>
            <person name="Henrissat B."/>
            <person name="Grigoriev I.V."/>
            <person name="Hibbett D.S."/>
            <person name="Martin F."/>
        </authorList>
    </citation>
    <scope>NUCLEOTIDE SEQUENCE [LARGE SCALE GENOMIC DNA]</scope>
    <source>
        <strain evidence="14 15">FD-325 SS-3</strain>
    </source>
</reference>
<feature type="domain" description="Helicase ATP-binding" evidence="12">
    <location>
        <begin position="156"/>
        <end position="320"/>
    </location>
</feature>
<dbReference type="InterPro" id="IPR000330">
    <property type="entry name" value="SNF2_N"/>
</dbReference>
<feature type="compositionally biased region" description="Basic residues" evidence="10">
    <location>
        <begin position="609"/>
        <end position="620"/>
    </location>
</feature>
<evidence type="ECO:0000259" key="13">
    <source>
        <dbReference type="PROSITE" id="PS51194"/>
    </source>
</evidence>
<gene>
    <name evidence="14" type="ORF">PLICRDRAFT_58597</name>
</gene>
<evidence type="ECO:0000256" key="9">
    <source>
        <dbReference type="PROSITE-ProRule" id="PRU00175"/>
    </source>
</evidence>
<dbReference type="GO" id="GO:0000724">
    <property type="term" value="P:double-strand break repair via homologous recombination"/>
    <property type="evidence" value="ECO:0007669"/>
    <property type="project" value="TreeGrafter"/>
</dbReference>
<dbReference type="GO" id="GO:0016787">
    <property type="term" value="F:hydrolase activity"/>
    <property type="evidence" value="ECO:0007669"/>
    <property type="project" value="UniProtKB-KW"/>
</dbReference>
<sequence>MAKPSNPESHKMSRILAALDNPALTGNLPEENSASETPLNAKKRKTLTNVNEAIADSSPKKRNVSVANAQIMPGLRPFALNYDKDSPVRRIDMGGHDQGLRMAEFVTKSIDNLSHGLSVRDGMEQLGLQGTKDLIPGLEVRLLPHQIIGVSWMLRQELHSPYKGGILADDMGLGKTVQMIALMAKNMPELDDTCRTTLIVVPAALLQQWKDEIEAKSNDIFTVHVHHGKDKLKTLSALRTKDVIVTTYQTLNSDFITPDDLEDDEESDWLASKGGVLARMKWYRAILDEAQFIRNRNTRSSRSVAMVRSKYRWMLTGTPDIYGLIRFGRFRPWNNWSDFETYVVKQQSVDPPLAGMRAQEILKPLLLRRTKGSTIEGEPILKLPSKDIELVKLEFSEEERDLYDSFEKRANIRLSKFIRAGTVVKNNAAILAMILRMRQLCCHPNLILSQAEGYEDPTLLVGSDTDKECGRALKTMGIAWVTAKRFLSRAIALETLEFPDDEDEPDNTCPVCHDMYVNDKGRVLTCGHEVCFDCLLELSSAPPVHDCIFGYGSENDNLKAEKEYEAAAAKGHRPCPTCKKMNDLSVAKVFKSSAFEPSDEEFTAEMRARRQNGRCKPKKRSSSDSDDDVFTSCLPSPKKSYDQVIDLDESSDDEDLPDMAQVLAGRGSSPLKKKVKTEKKESDDDDILDLTMDDITTIPPPSTPSRKAKTEDDSDIEMSDSPPIASPVKRQRATPVPATPAKGKEKAQSKAKTGDGPSEAVIKTWRNGADDLEPSTKMVAMIELLKEWDCTGDKSIVFSQWTSMLDLVEKLFSRNGIRSLRYDGKMDRASRDQALATFKKAGGPKRCRTRCGGVGLNLVAANRIIKNYAAESQAYDRVHRLGQEKDVFVKRLVVRNTIEERMLQLQDLKVGLAEAALGEGTGMKLHKMSVKEIKLLFGMAKKDDVAPNGSQD</sequence>
<keyword evidence="8" id="KW-0067">ATP-binding</keyword>
<dbReference type="Pfam" id="PF00271">
    <property type="entry name" value="Helicase_C"/>
    <property type="match status" value="1"/>
</dbReference>
<dbReference type="PROSITE" id="PS50089">
    <property type="entry name" value="ZF_RING_2"/>
    <property type="match status" value="1"/>
</dbReference>
<keyword evidence="3" id="KW-0547">Nucleotide-binding</keyword>
<evidence type="ECO:0000259" key="12">
    <source>
        <dbReference type="PROSITE" id="PS51192"/>
    </source>
</evidence>
<keyword evidence="4 9" id="KW-0863">Zinc-finger</keyword>
<keyword evidence="7" id="KW-0862">Zinc</keyword>
<dbReference type="PROSITE" id="PS51194">
    <property type="entry name" value="HELICASE_CTER"/>
    <property type="match status" value="1"/>
</dbReference>
<dbReference type="CDD" id="cd18793">
    <property type="entry name" value="SF2_C_SNF"/>
    <property type="match status" value="1"/>
</dbReference>
<evidence type="ECO:0000256" key="2">
    <source>
        <dbReference type="ARBA" id="ARBA00022723"/>
    </source>
</evidence>
<keyword evidence="2" id="KW-0479">Metal-binding</keyword>
<dbReference type="GO" id="GO:0005737">
    <property type="term" value="C:cytoplasm"/>
    <property type="evidence" value="ECO:0007669"/>
    <property type="project" value="TreeGrafter"/>
</dbReference>
<feature type="domain" description="Helicase C-terminal" evidence="13">
    <location>
        <begin position="780"/>
        <end position="929"/>
    </location>
</feature>
<dbReference type="AlphaFoldDB" id="A0A0C9SVB1"/>
<dbReference type="PROSITE" id="PS51192">
    <property type="entry name" value="HELICASE_ATP_BIND_1"/>
    <property type="match status" value="1"/>
</dbReference>
<keyword evidence="5" id="KW-0378">Hydrolase</keyword>
<dbReference type="PANTHER" id="PTHR45626:SF16">
    <property type="entry name" value="ATP-DEPENDENT HELICASE ULS1"/>
    <property type="match status" value="1"/>
</dbReference>
<dbReference type="PANTHER" id="PTHR45626">
    <property type="entry name" value="TRANSCRIPTION TERMINATION FACTOR 2-RELATED"/>
    <property type="match status" value="1"/>
</dbReference>
<dbReference type="EMBL" id="KN832594">
    <property type="protein sequence ID" value="KII82945.1"/>
    <property type="molecule type" value="Genomic_DNA"/>
</dbReference>
<dbReference type="InterPro" id="IPR038718">
    <property type="entry name" value="SNF2-like_sf"/>
</dbReference>
<dbReference type="InterPro" id="IPR001650">
    <property type="entry name" value="Helicase_C-like"/>
</dbReference>
<dbReference type="GO" id="GO:0005524">
    <property type="term" value="F:ATP binding"/>
    <property type="evidence" value="ECO:0007669"/>
    <property type="project" value="UniProtKB-KW"/>
</dbReference>
<feature type="compositionally biased region" description="Acidic residues" evidence="10">
    <location>
        <begin position="683"/>
        <end position="692"/>
    </location>
</feature>
<dbReference type="SUPFAM" id="SSF52540">
    <property type="entry name" value="P-loop containing nucleoside triphosphate hydrolases"/>
    <property type="match status" value="2"/>
</dbReference>
<dbReference type="HOGENOM" id="CLU_000315_2_8_1"/>
<dbReference type="GO" id="GO:0008094">
    <property type="term" value="F:ATP-dependent activity, acting on DNA"/>
    <property type="evidence" value="ECO:0007669"/>
    <property type="project" value="TreeGrafter"/>
</dbReference>
<dbReference type="Gene3D" id="3.30.40.10">
    <property type="entry name" value="Zinc/RING finger domain, C3HC4 (zinc finger)"/>
    <property type="match status" value="1"/>
</dbReference>
<dbReference type="SMART" id="SM00184">
    <property type="entry name" value="RING"/>
    <property type="match status" value="1"/>
</dbReference>
<dbReference type="Gene3D" id="3.40.50.10810">
    <property type="entry name" value="Tandem AAA-ATPase domain"/>
    <property type="match status" value="1"/>
</dbReference>
<evidence type="ECO:0000256" key="6">
    <source>
        <dbReference type="ARBA" id="ARBA00022806"/>
    </source>
</evidence>
<evidence type="ECO:0000256" key="7">
    <source>
        <dbReference type="ARBA" id="ARBA00022833"/>
    </source>
</evidence>
<dbReference type="Gene3D" id="3.40.50.300">
    <property type="entry name" value="P-loop containing nucleotide triphosphate hydrolases"/>
    <property type="match status" value="2"/>
</dbReference>
<dbReference type="InterPro" id="IPR014001">
    <property type="entry name" value="Helicase_ATP-bd"/>
</dbReference>
<dbReference type="SUPFAM" id="SSF57850">
    <property type="entry name" value="RING/U-box"/>
    <property type="match status" value="1"/>
</dbReference>
<dbReference type="InterPro" id="IPR017907">
    <property type="entry name" value="Znf_RING_CS"/>
</dbReference>
<keyword evidence="15" id="KW-1185">Reference proteome</keyword>
<dbReference type="PROSITE" id="PS00518">
    <property type="entry name" value="ZF_RING_1"/>
    <property type="match status" value="1"/>
</dbReference>
<evidence type="ECO:0000259" key="11">
    <source>
        <dbReference type="PROSITE" id="PS50089"/>
    </source>
</evidence>
<evidence type="ECO:0000256" key="4">
    <source>
        <dbReference type="ARBA" id="ARBA00022771"/>
    </source>
</evidence>
<evidence type="ECO:0000256" key="5">
    <source>
        <dbReference type="ARBA" id="ARBA00022801"/>
    </source>
</evidence>
<dbReference type="InterPro" id="IPR050628">
    <property type="entry name" value="SNF2_RAD54_helicase_TF"/>
</dbReference>
<dbReference type="InterPro" id="IPR049730">
    <property type="entry name" value="SNF2/RAD54-like_C"/>
</dbReference>
<accession>A0A0C9SVB1</accession>
<dbReference type="InterPro" id="IPR027417">
    <property type="entry name" value="P-loop_NTPase"/>
</dbReference>
<dbReference type="GO" id="GO:0004386">
    <property type="term" value="F:helicase activity"/>
    <property type="evidence" value="ECO:0007669"/>
    <property type="project" value="UniProtKB-KW"/>
</dbReference>